<sequence length="230" mass="25643">MACNGGEEKLARSDAPQYLSAETFAPIWRRVTRRQITHTGSQTAALITIPNLFRNESMTTTKPMSRFRRNALTIRSQRLKRPSKSDEIHRLDGGPGIPWHIPQHRTVAGSNIITAKKKYVIFELKEPLQHCLKPSTPLRVMISADDTTHAIISTVRSFHNMDGSGISLEDSEGITIIPAYNNFKNQMKIFVRATVPYMPAGIVSGKRGICSGLETKHFTSPRASMASNQD</sequence>
<evidence type="ECO:0000313" key="1">
    <source>
        <dbReference type="EMBL" id="KAK0971933.1"/>
    </source>
</evidence>
<evidence type="ECO:0000313" key="2">
    <source>
        <dbReference type="Proteomes" id="UP001175353"/>
    </source>
</evidence>
<dbReference type="Proteomes" id="UP001175353">
    <property type="component" value="Unassembled WGS sequence"/>
</dbReference>
<proteinExistence type="predicted"/>
<keyword evidence="2" id="KW-1185">Reference proteome</keyword>
<reference evidence="1" key="1">
    <citation type="submission" date="2023-06" db="EMBL/GenBank/DDBJ databases">
        <title>Black Yeasts Isolated from many extreme environments.</title>
        <authorList>
            <person name="Coleine C."/>
            <person name="Stajich J.E."/>
            <person name="Selbmann L."/>
        </authorList>
    </citation>
    <scope>NUCLEOTIDE SEQUENCE</scope>
    <source>
        <strain evidence="1">CCFEE 5200</strain>
    </source>
</reference>
<accession>A0AAN6QN53</accession>
<dbReference type="EMBL" id="JAUJLE010000173">
    <property type="protein sequence ID" value="KAK0971933.1"/>
    <property type="molecule type" value="Genomic_DNA"/>
</dbReference>
<dbReference type="AlphaFoldDB" id="A0AAN6QN53"/>
<comment type="caution">
    <text evidence="1">The sequence shown here is derived from an EMBL/GenBank/DDBJ whole genome shotgun (WGS) entry which is preliminary data.</text>
</comment>
<protein>
    <submittedName>
        <fullName evidence="1">Uncharacterized protein</fullName>
    </submittedName>
</protein>
<name>A0AAN6QN53_9PEZI</name>
<organism evidence="1 2">
    <name type="scientific">Friedmanniomyces endolithicus</name>
    <dbReference type="NCBI Taxonomy" id="329885"/>
    <lineage>
        <taxon>Eukaryota</taxon>
        <taxon>Fungi</taxon>
        <taxon>Dikarya</taxon>
        <taxon>Ascomycota</taxon>
        <taxon>Pezizomycotina</taxon>
        <taxon>Dothideomycetes</taxon>
        <taxon>Dothideomycetidae</taxon>
        <taxon>Mycosphaerellales</taxon>
        <taxon>Teratosphaeriaceae</taxon>
        <taxon>Friedmanniomyces</taxon>
    </lineage>
</organism>
<gene>
    <name evidence="1" type="ORF">LTR91_015330</name>
</gene>